<evidence type="ECO:0000313" key="2">
    <source>
        <dbReference type="Proteomes" id="UP000247790"/>
    </source>
</evidence>
<dbReference type="Proteomes" id="UP000247790">
    <property type="component" value="Unassembled WGS sequence"/>
</dbReference>
<comment type="caution">
    <text evidence="1">The sequence shown here is derived from an EMBL/GenBank/DDBJ whole genome shotgun (WGS) entry which is preliminary data.</text>
</comment>
<organism evidence="1 2">
    <name type="scientific">Paenibacillus barcinonensis</name>
    <dbReference type="NCBI Taxonomy" id="198119"/>
    <lineage>
        <taxon>Bacteria</taxon>
        <taxon>Bacillati</taxon>
        <taxon>Bacillota</taxon>
        <taxon>Bacilli</taxon>
        <taxon>Bacillales</taxon>
        <taxon>Paenibacillaceae</taxon>
        <taxon>Paenibacillus</taxon>
    </lineage>
</organism>
<protein>
    <submittedName>
        <fullName evidence="1">Uncharacterized protein</fullName>
    </submittedName>
</protein>
<gene>
    <name evidence="1" type="ORF">DFQ00_105270</name>
</gene>
<proteinExistence type="predicted"/>
<sequence length="124" mass="14096">MFLYIPLLVQSFTCLAKSLHVSIGTNFVGERSHIARFQLGDIVVTDGVLEQISETDQMIGLNRHAQWDWGMVSEEEFRANENGLLVGEYLMSMYLSEHGVVFCVITEAERTKTTLSLPEEARWI</sequence>
<reference evidence="1 2" key="1">
    <citation type="submission" date="2018-06" db="EMBL/GenBank/DDBJ databases">
        <title>Genomic Encyclopedia of Type Strains, Phase III (KMG-III): the genomes of soil and plant-associated and newly described type strains.</title>
        <authorList>
            <person name="Whitman W."/>
        </authorList>
    </citation>
    <scope>NUCLEOTIDE SEQUENCE [LARGE SCALE GENOMIC DNA]</scope>
    <source>
        <strain evidence="1 2">CECT 7022</strain>
    </source>
</reference>
<accession>A0A2V4W523</accession>
<dbReference type="AlphaFoldDB" id="A0A2V4W523"/>
<name>A0A2V4W523_PAEBA</name>
<evidence type="ECO:0000313" key="1">
    <source>
        <dbReference type="EMBL" id="PYE49766.1"/>
    </source>
</evidence>
<dbReference type="EMBL" id="QJSW01000005">
    <property type="protein sequence ID" value="PYE49766.1"/>
    <property type="molecule type" value="Genomic_DNA"/>
</dbReference>